<name>A0A8C6URU1_9GOBI</name>
<evidence type="ECO:0000256" key="3">
    <source>
        <dbReference type="ARBA" id="ARBA00022833"/>
    </source>
</evidence>
<dbReference type="SMART" id="SM00184">
    <property type="entry name" value="RING"/>
    <property type="match status" value="1"/>
</dbReference>
<dbReference type="GO" id="GO:0008270">
    <property type="term" value="F:zinc ion binding"/>
    <property type="evidence" value="ECO:0007669"/>
    <property type="project" value="UniProtKB-KW"/>
</dbReference>
<dbReference type="Pfam" id="PF00643">
    <property type="entry name" value="zf-B_box"/>
    <property type="match status" value="1"/>
</dbReference>
<proteinExistence type="predicted"/>
<dbReference type="Proteomes" id="UP000694523">
    <property type="component" value="Unplaced"/>
</dbReference>
<dbReference type="Gene3D" id="3.30.160.60">
    <property type="entry name" value="Classic Zinc Finger"/>
    <property type="match status" value="1"/>
</dbReference>
<feature type="region of interest" description="Disordered" evidence="5">
    <location>
        <begin position="106"/>
        <end position="136"/>
    </location>
</feature>
<evidence type="ECO:0000256" key="1">
    <source>
        <dbReference type="ARBA" id="ARBA00022723"/>
    </source>
</evidence>
<dbReference type="PANTHER" id="PTHR25465:SF14">
    <property type="entry name" value="E3 UBIQUITIN-PROTEIN LIGASE TRIM65"/>
    <property type="match status" value="1"/>
</dbReference>
<keyword evidence="3" id="KW-0862">Zinc</keyword>
<sequence>MAFYKVTVTVESKFQNPSIFSSLSAGMASVSRKNSEDPLMCFICKKVFTDPVTPLCGHTFCNICINKHWDQSKRYNCPVCKEKFRSRPKLKTNTCLYEMVSELKKKRKRRNDAEPETSESNRKVKFQKKHQPNMEERTCPEHGKPFIGLFCRDDSQLICDLVKVKDCVFITSYKYAV</sequence>
<feature type="domain" description="RING-type" evidence="6">
    <location>
        <begin position="41"/>
        <end position="81"/>
    </location>
</feature>
<dbReference type="AlphaFoldDB" id="A0A8C6URU1"/>
<dbReference type="Gene3D" id="3.30.40.10">
    <property type="entry name" value="Zinc/RING finger domain, C3HC4 (zinc finger)"/>
    <property type="match status" value="1"/>
</dbReference>
<evidence type="ECO:0000256" key="2">
    <source>
        <dbReference type="ARBA" id="ARBA00022771"/>
    </source>
</evidence>
<evidence type="ECO:0000259" key="6">
    <source>
        <dbReference type="PROSITE" id="PS50089"/>
    </source>
</evidence>
<dbReference type="InterPro" id="IPR013083">
    <property type="entry name" value="Znf_RING/FYVE/PHD"/>
</dbReference>
<dbReference type="InterPro" id="IPR000315">
    <property type="entry name" value="Znf_B-box"/>
</dbReference>
<dbReference type="InterPro" id="IPR001841">
    <property type="entry name" value="Znf_RING"/>
</dbReference>
<dbReference type="SUPFAM" id="SSF57850">
    <property type="entry name" value="RING/U-box"/>
    <property type="match status" value="1"/>
</dbReference>
<dbReference type="PROSITE" id="PS50089">
    <property type="entry name" value="ZF_RING_2"/>
    <property type="match status" value="1"/>
</dbReference>
<dbReference type="PANTHER" id="PTHR25465">
    <property type="entry name" value="B-BOX DOMAIN CONTAINING"/>
    <property type="match status" value="1"/>
</dbReference>
<dbReference type="SUPFAM" id="SSF57845">
    <property type="entry name" value="B-box zinc-binding domain"/>
    <property type="match status" value="1"/>
</dbReference>
<dbReference type="PROSITE" id="PS00518">
    <property type="entry name" value="ZF_RING_1"/>
    <property type="match status" value="1"/>
</dbReference>
<dbReference type="InterPro" id="IPR017907">
    <property type="entry name" value="Znf_RING_CS"/>
</dbReference>
<organism evidence="7 8">
    <name type="scientific">Neogobius melanostomus</name>
    <name type="common">round goby</name>
    <dbReference type="NCBI Taxonomy" id="47308"/>
    <lineage>
        <taxon>Eukaryota</taxon>
        <taxon>Metazoa</taxon>
        <taxon>Chordata</taxon>
        <taxon>Craniata</taxon>
        <taxon>Vertebrata</taxon>
        <taxon>Euteleostomi</taxon>
        <taxon>Actinopterygii</taxon>
        <taxon>Neopterygii</taxon>
        <taxon>Teleostei</taxon>
        <taxon>Neoteleostei</taxon>
        <taxon>Acanthomorphata</taxon>
        <taxon>Gobiaria</taxon>
        <taxon>Gobiiformes</taxon>
        <taxon>Gobioidei</taxon>
        <taxon>Gobiidae</taxon>
        <taxon>Benthophilinae</taxon>
        <taxon>Neogobiini</taxon>
        <taxon>Neogobius</taxon>
    </lineage>
</organism>
<protein>
    <recommendedName>
        <fullName evidence="6">RING-type domain-containing protein</fullName>
    </recommendedName>
</protein>
<reference evidence="7" key="1">
    <citation type="submission" date="2025-08" db="UniProtKB">
        <authorList>
            <consortium name="Ensembl"/>
        </authorList>
    </citation>
    <scope>IDENTIFICATION</scope>
</reference>
<keyword evidence="8" id="KW-1185">Reference proteome</keyword>
<evidence type="ECO:0000256" key="5">
    <source>
        <dbReference type="SAM" id="MobiDB-lite"/>
    </source>
</evidence>
<dbReference type="Pfam" id="PF13445">
    <property type="entry name" value="zf-RING_UBOX"/>
    <property type="match status" value="1"/>
</dbReference>
<evidence type="ECO:0000313" key="7">
    <source>
        <dbReference type="Ensembl" id="ENSNMLP00000040311.1"/>
    </source>
</evidence>
<evidence type="ECO:0000313" key="8">
    <source>
        <dbReference type="Proteomes" id="UP000694523"/>
    </source>
</evidence>
<dbReference type="InterPro" id="IPR051051">
    <property type="entry name" value="E3_ubiq-ligase_TRIM/RNF"/>
</dbReference>
<evidence type="ECO:0000256" key="4">
    <source>
        <dbReference type="PROSITE-ProRule" id="PRU00175"/>
    </source>
</evidence>
<accession>A0A8C6URU1</accession>
<keyword evidence="1" id="KW-0479">Metal-binding</keyword>
<dbReference type="InterPro" id="IPR027370">
    <property type="entry name" value="Znf-RING_euk"/>
</dbReference>
<dbReference type="Ensembl" id="ENSNMLT00000044847.1">
    <property type="protein sequence ID" value="ENSNMLP00000040311.1"/>
    <property type="gene ID" value="ENSNMLG00000024771.1"/>
</dbReference>
<reference evidence="7" key="2">
    <citation type="submission" date="2025-09" db="UniProtKB">
        <authorList>
            <consortium name="Ensembl"/>
        </authorList>
    </citation>
    <scope>IDENTIFICATION</scope>
</reference>
<keyword evidence="2 4" id="KW-0863">Zinc-finger</keyword>